<name>A0ACB9HQC7_9ASTR</name>
<dbReference type="EMBL" id="CM042028">
    <property type="protein sequence ID" value="KAI3797330.1"/>
    <property type="molecule type" value="Genomic_DNA"/>
</dbReference>
<keyword evidence="2" id="KW-1185">Reference proteome</keyword>
<evidence type="ECO:0000313" key="2">
    <source>
        <dbReference type="Proteomes" id="UP001056120"/>
    </source>
</evidence>
<reference evidence="2" key="1">
    <citation type="journal article" date="2022" name="Mol. Ecol. Resour.">
        <title>The genomes of chicory, endive, great burdock and yacon provide insights into Asteraceae palaeo-polyploidization history and plant inulin production.</title>
        <authorList>
            <person name="Fan W."/>
            <person name="Wang S."/>
            <person name="Wang H."/>
            <person name="Wang A."/>
            <person name="Jiang F."/>
            <person name="Liu H."/>
            <person name="Zhao H."/>
            <person name="Xu D."/>
            <person name="Zhang Y."/>
        </authorList>
    </citation>
    <scope>NUCLEOTIDE SEQUENCE [LARGE SCALE GENOMIC DNA]</scope>
    <source>
        <strain evidence="2">cv. Yunnan</strain>
    </source>
</reference>
<reference evidence="1 2" key="2">
    <citation type="journal article" date="2022" name="Mol. Ecol. Resour.">
        <title>The genomes of chicory, endive, great burdock and yacon provide insights into Asteraceae paleo-polyploidization history and plant inulin production.</title>
        <authorList>
            <person name="Fan W."/>
            <person name="Wang S."/>
            <person name="Wang H."/>
            <person name="Wang A."/>
            <person name="Jiang F."/>
            <person name="Liu H."/>
            <person name="Zhao H."/>
            <person name="Xu D."/>
            <person name="Zhang Y."/>
        </authorList>
    </citation>
    <scope>NUCLEOTIDE SEQUENCE [LARGE SCALE GENOMIC DNA]</scope>
    <source>
        <strain evidence="2">cv. Yunnan</strain>
        <tissue evidence="1">Leaves</tissue>
    </source>
</reference>
<gene>
    <name evidence="1" type="ORF">L1987_32586</name>
</gene>
<dbReference type="Proteomes" id="UP001056120">
    <property type="component" value="Linkage Group LG11"/>
</dbReference>
<protein>
    <submittedName>
        <fullName evidence="1">Uncharacterized protein</fullName>
    </submittedName>
</protein>
<comment type="caution">
    <text evidence="1">The sequence shown here is derived from an EMBL/GenBank/DDBJ whole genome shotgun (WGS) entry which is preliminary data.</text>
</comment>
<accession>A0ACB9HQC7</accession>
<proteinExistence type="predicted"/>
<sequence length="75" mass="8379">MSCVWSGLEPKTYRRTDSRVLIFSFTASIHRSSSPAYYVPVDVPLNQVSLSKWLEIQSNPLQKPLVNTSIPGGIN</sequence>
<evidence type="ECO:0000313" key="1">
    <source>
        <dbReference type="EMBL" id="KAI3797330.1"/>
    </source>
</evidence>
<organism evidence="1 2">
    <name type="scientific">Smallanthus sonchifolius</name>
    <dbReference type="NCBI Taxonomy" id="185202"/>
    <lineage>
        <taxon>Eukaryota</taxon>
        <taxon>Viridiplantae</taxon>
        <taxon>Streptophyta</taxon>
        <taxon>Embryophyta</taxon>
        <taxon>Tracheophyta</taxon>
        <taxon>Spermatophyta</taxon>
        <taxon>Magnoliopsida</taxon>
        <taxon>eudicotyledons</taxon>
        <taxon>Gunneridae</taxon>
        <taxon>Pentapetalae</taxon>
        <taxon>asterids</taxon>
        <taxon>campanulids</taxon>
        <taxon>Asterales</taxon>
        <taxon>Asteraceae</taxon>
        <taxon>Asteroideae</taxon>
        <taxon>Heliantheae alliance</taxon>
        <taxon>Millerieae</taxon>
        <taxon>Smallanthus</taxon>
    </lineage>
</organism>